<gene>
    <name evidence="1" type="ORF">LCGC14_2865010</name>
</gene>
<dbReference type="AlphaFoldDB" id="A0A0F8YR91"/>
<protein>
    <submittedName>
        <fullName evidence="1">Uncharacterized protein</fullName>
    </submittedName>
</protein>
<organism evidence="1">
    <name type="scientific">marine sediment metagenome</name>
    <dbReference type="NCBI Taxonomy" id="412755"/>
    <lineage>
        <taxon>unclassified sequences</taxon>
        <taxon>metagenomes</taxon>
        <taxon>ecological metagenomes</taxon>
    </lineage>
</organism>
<dbReference type="EMBL" id="LAZR01055465">
    <property type="protein sequence ID" value="KKK76300.1"/>
    <property type="molecule type" value="Genomic_DNA"/>
</dbReference>
<accession>A0A0F8YR91</accession>
<comment type="caution">
    <text evidence="1">The sequence shown here is derived from an EMBL/GenBank/DDBJ whole genome shotgun (WGS) entry which is preliminary data.</text>
</comment>
<reference evidence="1" key="1">
    <citation type="journal article" date="2015" name="Nature">
        <title>Complex archaea that bridge the gap between prokaryotes and eukaryotes.</title>
        <authorList>
            <person name="Spang A."/>
            <person name="Saw J.H."/>
            <person name="Jorgensen S.L."/>
            <person name="Zaremba-Niedzwiedzka K."/>
            <person name="Martijn J."/>
            <person name="Lind A.E."/>
            <person name="van Eijk R."/>
            <person name="Schleper C."/>
            <person name="Guy L."/>
            <person name="Ettema T.J."/>
        </authorList>
    </citation>
    <scope>NUCLEOTIDE SEQUENCE</scope>
</reference>
<proteinExistence type="predicted"/>
<evidence type="ECO:0000313" key="1">
    <source>
        <dbReference type="EMBL" id="KKK76300.1"/>
    </source>
</evidence>
<sequence length="94" mass="11090">INRVLINDKIFQEEMVDYSPRSREDLIDNLIDWISEATTDKEIMKSDLKYLMGLKDEYIFSSISTNDYISKSDDEETFNEICKEILKLNEGLKK</sequence>
<feature type="non-terminal residue" evidence="1">
    <location>
        <position position="1"/>
    </location>
</feature>
<name>A0A0F8YR91_9ZZZZ</name>